<feature type="transmembrane region" description="Helical" evidence="7">
    <location>
        <begin position="186"/>
        <end position="206"/>
    </location>
</feature>
<dbReference type="InterPro" id="IPR018480">
    <property type="entry name" value="PNAcMuramoyl-5peptid_Trfase_CS"/>
</dbReference>
<evidence type="ECO:0000256" key="6">
    <source>
        <dbReference type="ARBA" id="ARBA00023136"/>
    </source>
</evidence>
<sequence>MNPISIQLALSAGWAFLVALFAVPSIIHIAHLKNMLDTPNGRTVHSSLTPRLGGVAVFAGFMSALTIFAPLQNGVKELLAGCIILFFVGLKDDLVGMSVFKKFVGQLLATGIVMIMADVRITSFQGILGVYMLPVGISYAFTLATIVGITNAINLIDGLDGLAGSIVLIIMGTFGFYFYRYGGENFSNYAFVAVCLMGGMVGFLRYNFHRAPIFMGDTGSLVCGFIVSVLAIQFIELGGQPGTQLPFSATPAVALGVLFVPLFDTLRVFVIRMAAGQSPFAPDRNHIHHRLLGMGFSQISTVLLLGALNLLVILFVIHFADLGNLALIGILVGFSVLLSVFIGVYQSRLRRETVAAPPRPQTHP</sequence>
<dbReference type="PROSITE" id="PS01348">
    <property type="entry name" value="MRAY_2"/>
    <property type="match status" value="1"/>
</dbReference>
<keyword evidence="6 7" id="KW-0472">Membrane</keyword>
<feature type="transmembrane region" description="Helical" evidence="7">
    <location>
        <begin position="127"/>
        <end position="149"/>
    </location>
</feature>
<evidence type="ECO:0000313" key="9">
    <source>
        <dbReference type="Proteomes" id="UP000779507"/>
    </source>
</evidence>
<evidence type="ECO:0000256" key="7">
    <source>
        <dbReference type="SAM" id="Phobius"/>
    </source>
</evidence>
<evidence type="ECO:0000313" key="8">
    <source>
        <dbReference type="EMBL" id="NRT19169.1"/>
    </source>
</evidence>
<dbReference type="Pfam" id="PF00953">
    <property type="entry name" value="Glycos_transf_4"/>
    <property type="match status" value="1"/>
</dbReference>
<gene>
    <name evidence="8" type="ORF">HNP98_001993</name>
</gene>
<comment type="caution">
    <text evidence="8">The sequence shown here is derived from an EMBL/GenBank/DDBJ whole genome shotgun (WGS) entry which is preliminary data.</text>
</comment>
<keyword evidence="3" id="KW-0808">Transferase</keyword>
<feature type="transmembrane region" description="Helical" evidence="7">
    <location>
        <begin position="325"/>
        <end position="345"/>
    </location>
</feature>
<evidence type="ECO:0000256" key="1">
    <source>
        <dbReference type="ARBA" id="ARBA00004651"/>
    </source>
</evidence>
<keyword evidence="2" id="KW-1003">Cell membrane</keyword>
<evidence type="ECO:0000256" key="2">
    <source>
        <dbReference type="ARBA" id="ARBA00022475"/>
    </source>
</evidence>
<keyword evidence="5 7" id="KW-1133">Transmembrane helix</keyword>
<dbReference type="PANTHER" id="PTHR22926:SF3">
    <property type="entry name" value="UNDECAPRENYL-PHOSPHATE ALPHA-N-ACETYLGLUCOSAMINYL 1-PHOSPHATE TRANSFERASE"/>
    <property type="match status" value="1"/>
</dbReference>
<keyword evidence="4 7" id="KW-0812">Transmembrane</keyword>
<dbReference type="InterPro" id="IPR000715">
    <property type="entry name" value="Glycosyl_transferase_4"/>
</dbReference>
<evidence type="ECO:0000256" key="5">
    <source>
        <dbReference type="ARBA" id="ARBA00022989"/>
    </source>
</evidence>
<feature type="transmembrane region" description="Helical" evidence="7">
    <location>
        <begin position="12"/>
        <end position="32"/>
    </location>
</feature>
<feature type="transmembrane region" description="Helical" evidence="7">
    <location>
        <begin position="161"/>
        <end position="180"/>
    </location>
</feature>
<comment type="subcellular location">
    <subcellularLocation>
        <location evidence="1">Cell membrane</location>
        <topology evidence="1">Multi-pass membrane protein</topology>
    </subcellularLocation>
</comment>
<evidence type="ECO:0000256" key="4">
    <source>
        <dbReference type="ARBA" id="ARBA00022692"/>
    </source>
</evidence>
<feature type="transmembrane region" description="Helical" evidence="7">
    <location>
        <begin position="52"/>
        <end position="72"/>
    </location>
</feature>
<feature type="transmembrane region" description="Helical" evidence="7">
    <location>
        <begin position="218"/>
        <end position="235"/>
    </location>
</feature>
<protein>
    <submittedName>
        <fullName evidence="8">UDP-N-acetylmuramyl pentapeptide phosphotransferase/UDP-N-acetylglucosamine-1-phosphate transferase</fullName>
    </submittedName>
</protein>
<dbReference type="RefSeq" id="WP_246275072.1">
    <property type="nucleotide sequence ID" value="NZ_JABSNP010000008.1"/>
</dbReference>
<feature type="transmembrane region" description="Helical" evidence="7">
    <location>
        <begin position="291"/>
        <end position="319"/>
    </location>
</feature>
<keyword evidence="9" id="KW-1185">Reference proteome</keyword>
<dbReference type="PANTHER" id="PTHR22926">
    <property type="entry name" value="PHOSPHO-N-ACETYLMURAMOYL-PENTAPEPTIDE-TRANSFERASE"/>
    <property type="match status" value="1"/>
</dbReference>
<organism evidence="8 9">
    <name type="scientific">Hymenobacter caeli</name>
    <dbReference type="NCBI Taxonomy" id="2735894"/>
    <lineage>
        <taxon>Bacteria</taxon>
        <taxon>Pseudomonadati</taxon>
        <taxon>Bacteroidota</taxon>
        <taxon>Cytophagia</taxon>
        <taxon>Cytophagales</taxon>
        <taxon>Hymenobacteraceae</taxon>
        <taxon>Hymenobacter</taxon>
    </lineage>
</organism>
<dbReference type="EMBL" id="JABSNP010000008">
    <property type="protein sequence ID" value="NRT19169.1"/>
    <property type="molecule type" value="Genomic_DNA"/>
</dbReference>
<proteinExistence type="predicted"/>
<dbReference type="Proteomes" id="UP000779507">
    <property type="component" value="Unassembled WGS sequence"/>
</dbReference>
<name>A0ABX2FPY1_9BACT</name>
<reference evidence="8 9" key="1">
    <citation type="submission" date="2020-05" db="EMBL/GenBank/DDBJ databases">
        <title>Genomic Encyclopedia of Type Strains, Phase IV (KMG-V): Genome sequencing to study the core and pangenomes of soil and plant-associated prokaryotes.</title>
        <authorList>
            <person name="Whitman W."/>
        </authorList>
    </citation>
    <scope>NUCLEOTIDE SEQUENCE [LARGE SCALE GENOMIC DNA]</scope>
    <source>
        <strain evidence="8 9">9A</strain>
    </source>
</reference>
<evidence type="ECO:0000256" key="3">
    <source>
        <dbReference type="ARBA" id="ARBA00022679"/>
    </source>
</evidence>
<accession>A0ABX2FPY1</accession>
<feature type="transmembrane region" description="Helical" evidence="7">
    <location>
        <begin position="247"/>
        <end position="270"/>
    </location>
</feature>
<dbReference type="CDD" id="cd06853">
    <property type="entry name" value="GT_WecA_like"/>
    <property type="match status" value="1"/>
</dbReference>
<feature type="transmembrane region" description="Helical" evidence="7">
    <location>
        <begin position="78"/>
        <end position="96"/>
    </location>
</feature>